<feature type="domain" description="GGDEF" evidence="3">
    <location>
        <begin position="348"/>
        <end position="478"/>
    </location>
</feature>
<dbReference type="Gene3D" id="1.25.40.10">
    <property type="entry name" value="Tetratricopeptide repeat domain"/>
    <property type="match status" value="2"/>
</dbReference>
<keyword evidence="1" id="KW-0802">TPR repeat</keyword>
<dbReference type="SUPFAM" id="SSF48452">
    <property type="entry name" value="TPR-like"/>
    <property type="match status" value="1"/>
</dbReference>
<feature type="repeat" description="TPR" evidence="1">
    <location>
        <begin position="181"/>
        <end position="214"/>
    </location>
</feature>
<evidence type="ECO:0000313" key="5">
    <source>
        <dbReference type="EMBL" id="QGU94862.1"/>
    </source>
</evidence>
<gene>
    <name evidence="5" type="ORF">GOM49_06900</name>
</gene>
<reference evidence="5 6" key="1">
    <citation type="submission" date="2019-12" db="EMBL/GenBank/DDBJ databases">
        <title>Genome sequenceing of Clostridium bovifaecis.</title>
        <authorList>
            <person name="Yao Y."/>
        </authorList>
    </citation>
    <scope>NUCLEOTIDE SEQUENCE [LARGE SCALE GENOMIC DNA]</scope>
    <source>
        <strain evidence="5 6">BXX</strain>
    </source>
</reference>
<evidence type="ECO:0000313" key="6">
    <source>
        <dbReference type="Proteomes" id="UP000422764"/>
    </source>
</evidence>
<name>A0A6I6EMB0_9CLOT</name>
<dbReference type="InterPro" id="IPR019734">
    <property type="entry name" value="TPR_rpt"/>
</dbReference>
<dbReference type="PROSITE" id="PS50887">
    <property type="entry name" value="GGDEF"/>
    <property type="match status" value="1"/>
</dbReference>
<dbReference type="InterPro" id="IPR011990">
    <property type="entry name" value="TPR-like_helical_dom_sf"/>
</dbReference>
<dbReference type="SUPFAM" id="SSF109604">
    <property type="entry name" value="HD-domain/PDEase-like"/>
    <property type="match status" value="1"/>
</dbReference>
<dbReference type="InterPro" id="IPR037522">
    <property type="entry name" value="HD_GYP_dom"/>
</dbReference>
<dbReference type="InterPro" id="IPR050469">
    <property type="entry name" value="Diguanylate_Cyclase"/>
</dbReference>
<dbReference type="Pfam" id="PF00990">
    <property type="entry name" value="GGDEF"/>
    <property type="match status" value="1"/>
</dbReference>
<dbReference type="SMART" id="SM00267">
    <property type="entry name" value="GGDEF"/>
    <property type="match status" value="1"/>
</dbReference>
<accession>A0A6I6EMB0</accession>
<dbReference type="NCBIfam" id="TIGR00254">
    <property type="entry name" value="GGDEF"/>
    <property type="match status" value="1"/>
</dbReference>
<dbReference type="PROSITE" id="PS50005">
    <property type="entry name" value="TPR"/>
    <property type="match status" value="2"/>
</dbReference>
<dbReference type="CDD" id="cd01949">
    <property type="entry name" value="GGDEF"/>
    <property type="match status" value="1"/>
</dbReference>
<dbReference type="PANTHER" id="PTHR45138:SF9">
    <property type="entry name" value="DIGUANYLATE CYCLASE DGCM-RELATED"/>
    <property type="match status" value="1"/>
</dbReference>
<dbReference type="Proteomes" id="UP000422764">
    <property type="component" value="Chromosome"/>
</dbReference>
<evidence type="ECO:0000256" key="1">
    <source>
        <dbReference type="PROSITE-ProRule" id="PRU00339"/>
    </source>
</evidence>
<dbReference type="SMART" id="SM00028">
    <property type="entry name" value="TPR"/>
    <property type="match status" value="4"/>
</dbReference>
<dbReference type="SUPFAM" id="SSF55073">
    <property type="entry name" value="Nucleotide cyclase"/>
    <property type="match status" value="1"/>
</dbReference>
<organism evidence="5 6">
    <name type="scientific">Clostridium bovifaecis</name>
    <dbReference type="NCBI Taxonomy" id="2184719"/>
    <lineage>
        <taxon>Bacteria</taxon>
        <taxon>Bacillati</taxon>
        <taxon>Bacillota</taxon>
        <taxon>Clostridia</taxon>
        <taxon>Eubacteriales</taxon>
        <taxon>Clostridiaceae</taxon>
        <taxon>Clostridium</taxon>
    </lineage>
</organism>
<dbReference type="InterPro" id="IPR003607">
    <property type="entry name" value="HD/PDEase_dom"/>
</dbReference>
<dbReference type="SMART" id="SM00471">
    <property type="entry name" value="HDc"/>
    <property type="match status" value="1"/>
</dbReference>
<dbReference type="EMBL" id="CP046522">
    <property type="protein sequence ID" value="QGU94862.1"/>
    <property type="molecule type" value="Genomic_DNA"/>
</dbReference>
<dbReference type="GO" id="GO:0052621">
    <property type="term" value="F:diguanylate cyclase activity"/>
    <property type="evidence" value="ECO:0007669"/>
    <property type="project" value="TreeGrafter"/>
</dbReference>
<sequence>MEADIREIQNSIVGESDKKKKSDLLNWLSFKISDIDSSRALEVSREALRLSQEIDYKHGIGNSFLQIGHVYSELSKYDEGRNYLLDSLEIFKETGDKESQIKALTLIGANNFEDKRYEAALRYYMEGLEIARNIKHKSMQGDILNNIGQTYMDLNNKEIALEYYLKSLEALDREEDKSPKIDVLINLGRLYMSLKNYNKALDYLEEALYIGEKAPVSEKLHIVYLVMTEYFESQGEFKKALYYYKKYHFSEKEAQTEDLQNKINIISMEFKIEKAQKEAEIYRLKNVELKEKSKELKEINKRLIGEIEERKKAQDESEFFSIHDPLTAMYNRTYFERESRILSAVGFKSLGVIFCDIDSLKLVNDTFGHSVGDELIVLISQILKTCVKDEDKIIRMGGDEFIILLPSISQEKIEEICESINKVISDTHLKNINLPVSASIGAAIGDGVDVCIEELVRQADDNMYKQKIFKREVANEQIIESIINNFKNKDYTLYIHGMRVAEMATTLGKVLGFNDSRIQDLSMASIYHDIGKVRKKDSACECRRHSELGYRIAKTSSYLKNCADWILQHHEYWNGTGYPFNLKGEEIAIEAQIIGISDFYDRVINNIGLAKEDAIEEIKRQSGIRFNPSLVSNFVCVVKAGEIKESF</sequence>
<feature type="repeat" description="TPR" evidence="1">
    <location>
        <begin position="141"/>
        <end position="174"/>
    </location>
</feature>
<dbReference type="Pfam" id="PF13487">
    <property type="entry name" value="HD_5"/>
    <property type="match status" value="1"/>
</dbReference>
<dbReference type="InterPro" id="IPR029787">
    <property type="entry name" value="Nucleotide_cyclase"/>
</dbReference>
<protein>
    <submittedName>
        <fullName evidence="5">Diguanylate cyclase</fullName>
    </submittedName>
</protein>
<keyword evidence="6" id="KW-1185">Reference proteome</keyword>
<keyword evidence="2" id="KW-0175">Coiled coil</keyword>
<dbReference type="AlphaFoldDB" id="A0A6I6EMB0"/>
<dbReference type="Gene3D" id="1.10.3210.10">
    <property type="entry name" value="Hypothetical protein af1432"/>
    <property type="match status" value="1"/>
</dbReference>
<evidence type="ECO:0000259" key="3">
    <source>
        <dbReference type="PROSITE" id="PS50887"/>
    </source>
</evidence>
<dbReference type="PROSITE" id="PS51832">
    <property type="entry name" value="HD_GYP"/>
    <property type="match status" value="1"/>
</dbReference>
<dbReference type="Gene3D" id="3.30.70.270">
    <property type="match status" value="1"/>
</dbReference>
<dbReference type="InterPro" id="IPR043128">
    <property type="entry name" value="Rev_trsase/Diguanyl_cyclase"/>
</dbReference>
<dbReference type="InterPro" id="IPR000160">
    <property type="entry name" value="GGDEF_dom"/>
</dbReference>
<feature type="coiled-coil region" evidence="2">
    <location>
        <begin position="272"/>
        <end position="316"/>
    </location>
</feature>
<dbReference type="PROSITE" id="PS50293">
    <property type="entry name" value="TPR_REGION"/>
    <property type="match status" value="1"/>
</dbReference>
<dbReference type="PANTHER" id="PTHR45138">
    <property type="entry name" value="REGULATORY COMPONENTS OF SENSORY TRANSDUCTION SYSTEM"/>
    <property type="match status" value="1"/>
</dbReference>
<evidence type="ECO:0000259" key="4">
    <source>
        <dbReference type="PROSITE" id="PS51832"/>
    </source>
</evidence>
<feature type="domain" description="HD-GYP" evidence="4">
    <location>
        <begin position="471"/>
        <end position="647"/>
    </location>
</feature>
<dbReference type="Pfam" id="PF13424">
    <property type="entry name" value="TPR_12"/>
    <property type="match status" value="2"/>
</dbReference>
<proteinExistence type="predicted"/>
<evidence type="ECO:0000256" key="2">
    <source>
        <dbReference type="SAM" id="Coils"/>
    </source>
</evidence>
<dbReference type="CDD" id="cd00077">
    <property type="entry name" value="HDc"/>
    <property type="match status" value="1"/>
</dbReference>